<dbReference type="InterPro" id="IPR027365">
    <property type="entry name" value="GNAT_acetyltra_YdfB-like"/>
</dbReference>
<dbReference type="AlphaFoldDB" id="A0A0F7F911"/>
<reference evidence="2 3" key="1">
    <citation type="submission" date="2015-03" db="EMBL/GenBank/DDBJ databases">
        <authorList>
            <person name="Abdul Halim M."/>
        </authorList>
    </citation>
    <scope>NUCLEOTIDE SEQUENCE [LARGE SCALE GENOMIC DNA]</scope>
    <source>
        <strain evidence="2 3">ATCC 35681</strain>
    </source>
</reference>
<protein>
    <recommendedName>
        <fullName evidence="1">N-acetyltransferase domain-containing protein</fullName>
    </recommendedName>
</protein>
<dbReference type="Proteomes" id="UP000034189">
    <property type="component" value="Chromosome"/>
</dbReference>
<dbReference type="SMR" id="A0A0F7F911"/>
<evidence type="ECO:0000259" key="1">
    <source>
        <dbReference type="PROSITE" id="PS51186"/>
    </source>
</evidence>
<sequence length="265" mass="30334">MIRLDAHEYAKAEEPLRGVTINTLFAQAVIREHIPGEVYADDQHNPAVFYIVHPYGMALLFGETDRESFRHKLVEHLSNTNSTRQKSGWLQVYPRSWDPLIRSMKGPDSAVQEKEDTRVNFAFDRSRYEQAVKKYGKSDYVIVPTTREIFREMEGSVTPKHFWSDSEQFAKRGIGYTLMEGGEAASTAFAAFIEDHQLEIGIETPEKFRGQGYAFHVCSALIDYCLEAGLEPVWSCRQGNEGSYYLAQKLGFIPTVRIPYYRLEG</sequence>
<organism evidence="2 3">
    <name type="scientific">Paenibacillus durus ATCC 35681</name>
    <dbReference type="NCBI Taxonomy" id="1333534"/>
    <lineage>
        <taxon>Bacteria</taxon>
        <taxon>Bacillati</taxon>
        <taxon>Bacillota</taxon>
        <taxon>Bacilli</taxon>
        <taxon>Bacillales</taxon>
        <taxon>Paenibacillaceae</taxon>
        <taxon>Paenibacillus</taxon>
    </lineage>
</organism>
<accession>A0A0F7F911</accession>
<reference evidence="2 3" key="2">
    <citation type="journal article" date="2016" name="Genome Announc.">
        <title>Genome Sequence of a Gram-Positive Diazotroph, Paenibacillus durus Type Strain ATCC 35681.</title>
        <authorList>
            <person name="Halim M.A."/>
            <person name="Rahman A.Y."/>
            <person name="Sim K.S."/>
            <person name="Yam H.C."/>
            <person name="Rahim A.A."/>
            <person name="Ghazali A.H."/>
            <person name="Najimudin N."/>
        </authorList>
    </citation>
    <scope>NUCLEOTIDE SEQUENCE [LARGE SCALE GENOMIC DNA]</scope>
    <source>
        <strain evidence="2 3">ATCC 35681</strain>
    </source>
</reference>
<dbReference type="InterPro" id="IPR000182">
    <property type="entry name" value="GNAT_dom"/>
</dbReference>
<proteinExistence type="predicted"/>
<gene>
    <name evidence="2" type="ORF">VK70_06025</name>
</gene>
<dbReference type="SUPFAM" id="SSF55729">
    <property type="entry name" value="Acyl-CoA N-acyltransferases (Nat)"/>
    <property type="match status" value="1"/>
</dbReference>
<dbReference type="PATRIC" id="fig|1333534.5.peg.1318"/>
<dbReference type="PANTHER" id="PTHR31143">
    <property type="match status" value="1"/>
</dbReference>
<dbReference type="RefSeq" id="WP_025695737.1">
    <property type="nucleotide sequence ID" value="NZ_ASQQ01000364.1"/>
</dbReference>
<name>A0A0F7F911_PAEDU</name>
<dbReference type="PANTHER" id="PTHR31143:SF2">
    <property type="entry name" value="FR47-LIKE DOMAIN-CONTAINING PROTEIN-RELATED"/>
    <property type="match status" value="1"/>
</dbReference>
<evidence type="ECO:0000313" key="2">
    <source>
        <dbReference type="EMBL" id="AKG34188.1"/>
    </source>
</evidence>
<dbReference type="Gene3D" id="3.40.630.30">
    <property type="match status" value="1"/>
</dbReference>
<dbReference type="HOGENOM" id="CLU_074296_0_0_9"/>
<dbReference type="PROSITE" id="PS51186">
    <property type="entry name" value="GNAT"/>
    <property type="match status" value="1"/>
</dbReference>
<dbReference type="GO" id="GO:0016747">
    <property type="term" value="F:acyltransferase activity, transferring groups other than amino-acyl groups"/>
    <property type="evidence" value="ECO:0007669"/>
    <property type="project" value="InterPro"/>
</dbReference>
<dbReference type="EMBL" id="CP011114">
    <property type="protein sequence ID" value="AKG34188.1"/>
    <property type="molecule type" value="Genomic_DNA"/>
</dbReference>
<dbReference type="Pfam" id="PF12746">
    <property type="entry name" value="GNAT_acetyltran"/>
    <property type="match status" value="1"/>
</dbReference>
<dbReference type="OrthoDB" id="2773476at2"/>
<evidence type="ECO:0000313" key="3">
    <source>
        <dbReference type="Proteomes" id="UP000034189"/>
    </source>
</evidence>
<dbReference type="InterPro" id="IPR016181">
    <property type="entry name" value="Acyl_CoA_acyltransferase"/>
</dbReference>
<feature type="domain" description="N-acetyltransferase" evidence="1">
    <location>
        <begin position="138"/>
        <end position="265"/>
    </location>
</feature>